<dbReference type="EMBL" id="HG994371">
    <property type="protein sequence ID" value="CAF1947973.1"/>
    <property type="molecule type" value="Genomic_DNA"/>
</dbReference>
<keyword evidence="4" id="KW-1133">Transmembrane helix</keyword>
<dbReference type="Gramene" id="CDX82643">
    <property type="protein sequence ID" value="CDX82643"/>
    <property type="gene ID" value="GSBRNA2T00137876001"/>
</dbReference>
<evidence type="ECO:0000256" key="4">
    <source>
        <dbReference type="ARBA" id="ARBA00022989"/>
    </source>
</evidence>
<accession>A0A816LY76</accession>
<gene>
    <name evidence="7" type="ORF">DARMORV10_C07P03160.1</name>
</gene>
<keyword evidence="3" id="KW-0732">Signal</keyword>
<evidence type="ECO:0000256" key="2">
    <source>
        <dbReference type="ARBA" id="ARBA00022692"/>
    </source>
</evidence>
<evidence type="ECO:0000256" key="5">
    <source>
        <dbReference type="ARBA" id="ARBA00023136"/>
    </source>
</evidence>
<dbReference type="OMA" id="MRTANAP"/>
<name>A0A816LY76_BRANA</name>
<dbReference type="InterPro" id="IPR024788">
    <property type="entry name" value="Malectin-like_Carb-bd_dom"/>
</dbReference>
<dbReference type="PANTHER" id="PTHR45631:SF202">
    <property type="entry name" value="SENESCENCE-INDUCED RECEPTOR-LIKE SERINE_THREONINE-PROTEIN KINASE"/>
    <property type="match status" value="1"/>
</dbReference>
<keyword evidence="5" id="KW-0472">Membrane</keyword>
<comment type="subcellular location">
    <subcellularLocation>
        <location evidence="1">Membrane</location>
        <topology evidence="1">Single-pass membrane protein</topology>
    </subcellularLocation>
</comment>
<dbReference type="GO" id="GO:0016020">
    <property type="term" value="C:membrane"/>
    <property type="evidence" value="ECO:0007669"/>
    <property type="project" value="UniProtKB-SubCell"/>
</dbReference>
<dbReference type="PANTHER" id="PTHR45631">
    <property type="entry name" value="OS07G0107800 PROTEIN-RELATED"/>
    <property type="match status" value="1"/>
</dbReference>
<evidence type="ECO:0000256" key="3">
    <source>
        <dbReference type="ARBA" id="ARBA00022729"/>
    </source>
</evidence>
<evidence type="ECO:0000313" key="7">
    <source>
        <dbReference type="EMBL" id="CAF1947973.1"/>
    </source>
</evidence>
<keyword evidence="2" id="KW-0812">Transmembrane</keyword>
<protein>
    <submittedName>
        <fullName evidence="7">(rape) hypothetical protein</fullName>
    </submittedName>
</protein>
<sequence length="119" mass="14032">MYETPHDKLMLIARRDVGSISNISVRYKDDAYDRLWTPRQFENFTILNTSLSIDQTSSNSLQPPLIVMRTANAPRRAIQYINMLLEPKDPKGKFYIYMHFAEIVKLQRNETRVHCIGQW</sequence>
<organism evidence="7">
    <name type="scientific">Brassica napus</name>
    <name type="common">Rape</name>
    <dbReference type="NCBI Taxonomy" id="3708"/>
    <lineage>
        <taxon>Eukaryota</taxon>
        <taxon>Viridiplantae</taxon>
        <taxon>Streptophyta</taxon>
        <taxon>Embryophyta</taxon>
        <taxon>Tracheophyta</taxon>
        <taxon>Spermatophyta</taxon>
        <taxon>Magnoliopsida</taxon>
        <taxon>eudicotyledons</taxon>
        <taxon>Gunneridae</taxon>
        <taxon>Pentapetalae</taxon>
        <taxon>rosids</taxon>
        <taxon>malvids</taxon>
        <taxon>Brassicales</taxon>
        <taxon>Brassicaceae</taxon>
        <taxon>Brassiceae</taxon>
        <taxon>Brassica</taxon>
    </lineage>
</organism>
<evidence type="ECO:0000259" key="6">
    <source>
        <dbReference type="Pfam" id="PF12819"/>
    </source>
</evidence>
<dbReference type="Proteomes" id="UP001295469">
    <property type="component" value="Chromosome C07"/>
</dbReference>
<dbReference type="Pfam" id="PF12819">
    <property type="entry name" value="Malectin_like"/>
    <property type="match status" value="1"/>
</dbReference>
<feature type="domain" description="Malectin-like" evidence="6">
    <location>
        <begin position="1"/>
        <end position="113"/>
    </location>
</feature>
<proteinExistence type="predicted"/>
<reference evidence="7" key="1">
    <citation type="submission" date="2021-01" db="EMBL/GenBank/DDBJ databases">
        <authorList>
            <consortium name="Genoscope - CEA"/>
            <person name="William W."/>
        </authorList>
    </citation>
    <scope>NUCLEOTIDE SEQUENCE</scope>
</reference>
<dbReference type="AlphaFoldDB" id="A0A816LY76"/>
<evidence type="ECO:0000256" key="1">
    <source>
        <dbReference type="ARBA" id="ARBA00004167"/>
    </source>
</evidence>